<evidence type="ECO:0000256" key="6">
    <source>
        <dbReference type="ARBA" id="ARBA00023004"/>
    </source>
</evidence>
<evidence type="ECO:0000256" key="7">
    <source>
        <dbReference type="SAM" id="MobiDB-lite"/>
    </source>
</evidence>
<evidence type="ECO:0000313" key="9">
    <source>
        <dbReference type="EMBL" id="GEN58497.1"/>
    </source>
</evidence>
<dbReference type="Gene3D" id="2.60.120.620">
    <property type="entry name" value="q2cbj1_9rhob like domain"/>
    <property type="match status" value="1"/>
</dbReference>
<organism evidence="9 10">
    <name type="scientific">Acetobacter nitrogenifigens DSM 23921 = NBRC 105050</name>
    <dbReference type="NCBI Taxonomy" id="1120919"/>
    <lineage>
        <taxon>Bacteria</taxon>
        <taxon>Pseudomonadati</taxon>
        <taxon>Pseudomonadota</taxon>
        <taxon>Alphaproteobacteria</taxon>
        <taxon>Acetobacterales</taxon>
        <taxon>Acetobacteraceae</taxon>
        <taxon>Acetobacter</taxon>
    </lineage>
</organism>
<keyword evidence="6" id="KW-0408">Iron</keyword>
<dbReference type="PROSITE" id="PS51471">
    <property type="entry name" value="FE2OG_OXY"/>
    <property type="match status" value="1"/>
</dbReference>
<accession>A0A511X6B5</accession>
<dbReference type="AlphaFoldDB" id="A0A511X6B5"/>
<dbReference type="GO" id="GO:0051213">
    <property type="term" value="F:dioxygenase activity"/>
    <property type="evidence" value="ECO:0007669"/>
    <property type="project" value="UniProtKB-KW"/>
</dbReference>
<evidence type="ECO:0000256" key="2">
    <source>
        <dbReference type="ARBA" id="ARBA00022723"/>
    </source>
</evidence>
<sequence length="340" mass="37698">MSTLQKGDPLPWLAPLCAHTGAPFRIEAAGGRFSFFCFPRLQGQTTTADDSTLINAVRTLSAQTDGVTHLLFVVLPGGNDTLNAELRALGDAVRILLDDDLALHHAFGVSEKRSDSLWFVANPRLKLLYAQSFPDDMVGARTMVELARYLPPDLAHYNRQTPPPALLMESVIEPSLCQELIETHLLGDRYASPAQTEIGGQAAHDHDNTRKSRTDSEIPERLRNLVIKRLAARVAPELKRAYQFDMHGIERLVVACYDAATGGRFDPHRDNTLTHTRDRKFAISINLNDEYEGGYIGFPEYTGTLYRPPATGAIAFSCSLMHVVTPITKGRRFALLLFLT</sequence>
<evidence type="ECO:0000256" key="4">
    <source>
        <dbReference type="ARBA" id="ARBA00022964"/>
    </source>
</evidence>
<evidence type="ECO:0000259" key="8">
    <source>
        <dbReference type="PROSITE" id="PS51471"/>
    </source>
</evidence>
<comment type="caution">
    <text evidence="9">The sequence shown here is derived from an EMBL/GenBank/DDBJ whole genome shotgun (WGS) entry which is preliminary data.</text>
</comment>
<dbReference type="OrthoDB" id="255432at2"/>
<dbReference type="EMBL" id="BJYF01000001">
    <property type="protein sequence ID" value="GEN58497.1"/>
    <property type="molecule type" value="Genomic_DNA"/>
</dbReference>
<dbReference type="GO" id="GO:0031418">
    <property type="term" value="F:L-ascorbic acid binding"/>
    <property type="evidence" value="ECO:0007669"/>
    <property type="project" value="UniProtKB-KW"/>
</dbReference>
<dbReference type="Pfam" id="PF13640">
    <property type="entry name" value="2OG-FeII_Oxy_3"/>
    <property type="match status" value="1"/>
</dbReference>
<feature type="region of interest" description="Disordered" evidence="7">
    <location>
        <begin position="197"/>
        <end position="217"/>
    </location>
</feature>
<gene>
    <name evidence="9" type="ORF">ANI02nite_03810</name>
</gene>
<dbReference type="GO" id="GO:0016705">
    <property type="term" value="F:oxidoreductase activity, acting on paired donors, with incorporation or reduction of molecular oxygen"/>
    <property type="evidence" value="ECO:0007669"/>
    <property type="project" value="InterPro"/>
</dbReference>
<dbReference type="InterPro" id="IPR006620">
    <property type="entry name" value="Pro_4_hyd_alph"/>
</dbReference>
<protein>
    <recommendedName>
        <fullName evidence="8">Fe2OG dioxygenase domain-containing protein</fullName>
    </recommendedName>
</protein>
<keyword evidence="4" id="KW-0223">Dioxygenase</keyword>
<dbReference type="InterPro" id="IPR005123">
    <property type="entry name" value="Oxoglu/Fe-dep_dioxygenase_dom"/>
</dbReference>
<dbReference type="RefSeq" id="WP_051291809.1">
    <property type="nucleotide sequence ID" value="NZ_AUBI01000001.1"/>
</dbReference>
<proteinExistence type="predicted"/>
<feature type="domain" description="Fe2OG dioxygenase" evidence="8">
    <location>
        <begin position="248"/>
        <end position="340"/>
    </location>
</feature>
<comment type="cofactor">
    <cofactor evidence="1">
        <name>L-ascorbate</name>
        <dbReference type="ChEBI" id="CHEBI:38290"/>
    </cofactor>
</comment>
<evidence type="ECO:0000256" key="3">
    <source>
        <dbReference type="ARBA" id="ARBA00022896"/>
    </source>
</evidence>
<keyword evidence="10" id="KW-1185">Reference proteome</keyword>
<dbReference type="GO" id="GO:0005506">
    <property type="term" value="F:iron ion binding"/>
    <property type="evidence" value="ECO:0007669"/>
    <property type="project" value="InterPro"/>
</dbReference>
<reference evidence="9 10" key="1">
    <citation type="submission" date="2019-07" db="EMBL/GenBank/DDBJ databases">
        <title>Whole genome shotgun sequence of Acetobacter nitrogenifigens NBRC 105050.</title>
        <authorList>
            <person name="Hosoyama A."/>
            <person name="Uohara A."/>
            <person name="Ohji S."/>
            <person name="Ichikawa N."/>
        </authorList>
    </citation>
    <scope>NUCLEOTIDE SEQUENCE [LARGE SCALE GENOMIC DNA]</scope>
    <source>
        <strain evidence="9 10">NBRC 105050</strain>
    </source>
</reference>
<dbReference type="InterPro" id="IPR044862">
    <property type="entry name" value="Pro_4_hyd_alph_FE2OG_OXY"/>
</dbReference>
<name>A0A511X6B5_9PROT</name>
<dbReference type="STRING" id="1120919.GCA_000429165_00388"/>
<keyword evidence="3" id="KW-0847">Vitamin C</keyword>
<evidence type="ECO:0000256" key="1">
    <source>
        <dbReference type="ARBA" id="ARBA00001961"/>
    </source>
</evidence>
<dbReference type="SMART" id="SM00702">
    <property type="entry name" value="P4Hc"/>
    <property type="match status" value="1"/>
</dbReference>
<feature type="compositionally biased region" description="Basic and acidic residues" evidence="7">
    <location>
        <begin position="203"/>
        <end position="217"/>
    </location>
</feature>
<evidence type="ECO:0000313" key="10">
    <source>
        <dbReference type="Proteomes" id="UP000321635"/>
    </source>
</evidence>
<evidence type="ECO:0000256" key="5">
    <source>
        <dbReference type="ARBA" id="ARBA00023002"/>
    </source>
</evidence>
<keyword evidence="2" id="KW-0479">Metal-binding</keyword>
<dbReference type="Proteomes" id="UP000321635">
    <property type="component" value="Unassembled WGS sequence"/>
</dbReference>
<keyword evidence="5" id="KW-0560">Oxidoreductase</keyword>